<comment type="subunit">
    <text evidence="9">Forms a complex with SecF. Part of the essential Sec protein translocation apparatus which comprises SecA, SecYEG and auxiliary proteins SecDF. Other proteins may also be involved.</text>
</comment>
<reference evidence="13 14" key="1">
    <citation type="submission" date="2008-05" db="EMBL/GenBank/DDBJ databases">
        <title>Complete sequence of Chlorobium limicola DSM 245.</title>
        <authorList>
            <consortium name="US DOE Joint Genome Institute"/>
            <person name="Lucas S."/>
            <person name="Copeland A."/>
            <person name="Lapidus A."/>
            <person name="Glavina del Rio T."/>
            <person name="Dalin E."/>
            <person name="Tice H."/>
            <person name="Bruce D."/>
            <person name="Goodwin L."/>
            <person name="Pitluck S."/>
            <person name="Schmutz J."/>
            <person name="Larimer F."/>
            <person name="Land M."/>
            <person name="Hauser L."/>
            <person name="Kyrpides N."/>
            <person name="Ovchinnikova G."/>
            <person name="Zhao F."/>
            <person name="Li T."/>
            <person name="Liu Z."/>
            <person name="Overmann J."/>
            <person name="Bryant D.A."/>
            <person name="Richardson P."/>
        </authorList>
    </citation>
    <scope>NUCLEOTIDE SEQUENCE [LARGE SCALE GENOMIC DNA]</scope>
    <source>
        <strain evidence="14">DSM 245 / NBRC 103803 / 6330</strain>
    </source>
</reference>
<keyword evidence="3 9" id="KW-1003">Cell membrane</keyword>
<dbReference type="Pfam" id="PF21760">
    <property type="entry name" value="SecD_1st"/>
    <property type="match status" value="1"/>
</dbReference>
<dbReference type="RefSeq" id="WP_012465001.1">
    <property type="nucleotide sequence ID" value="NC_010803.1"/>
</dbReference>
<dbReference type="Gene3D" id="3.30.70.3220">
    <property type="match status" value="1"/>
</dbReference>
<evidence type="ECO:0000256" key="8">
    <source>
        <dbReference type="ARBA" id="ARBA00023136"/>
    </source>
</evidence>
<feature type="domain" description="Protein translocase subunit SecDF P1" evidence="11">
    <location>
        <begin position="156"/>
        <end position="213"/>
    </location>
</feature>
<protein>
    <recommendedName>
        <fullName evidence="9">Protein translocase subunit SecD</fullName>
    </recommendedName>
</protein>
<dbReference type="Pfam" id="PF22599">
    <property type="entry name" value="SecDF_P1_head"/>
    <property type="match status" value="1"/>
</dbReference>
<feature type="domain" description="SecDF P1 head subdomain" evidence="12">
    <location>
        <begin position="321"/>
        <end position="423"/>
    </location>
</feature>
<dbReference type="Gene3D" id="3.30.1360.200">
    <property type="match status" value="1"/>
</dbReference>
<dbReference type="PANTHER" id="PTHR30081">
    <property type="entry name" value="PROTEIN-EXPORT MEMBRANE PROTEIN SEC"/>
    <property type="match status" value="1"/>
</dbReference>
<dbReference type="HAMAP" id="MF_01463_B">
    <property type="entry name" value="SecD_B"/>
    <property type="match status" value="1"/>
</dbReference>
<evidence type="ECO:0000256" key="9">
    <source>
        <dbReference type="HAMAP-Rule" id="MF_01463"/>
    </source>
</evidence>
<evidence type="ECO:0000256" key="4">
    <source>
        <dbReference type="ARBA" id="ARBA00022692"/>
    </source>
</evidence>
<dbReference type="InterPro" id="IPR022813">
    <property type="entry name" value="SecD/SecF_arch_bac"/>
</dbReference>
<keyword evidence="9" id="KW-0997">Cell inner membrane</keyword>
<dbReference type="EMBL" id="CP001097">
    <property type="protein sequence ID" value="ACD89120.1"/>
    <property type="molecule type" value="Genomic_DNA"/>
</dbReference>
<dbReference type="NCBIfam" id="TIGR00916">
    <property type="entry name" value="2A0604s01"/>
    <property type="match status" value="1"/>
</dbReference>
<sequence length="607" mass="66225" precursor="true">MKNKPFNLFLIVLVTVVSLWSLWPTWRDYSLSKQIDSFASGEDSLKFSVSHSEEIENARKKSLKLGLDLRGGMHLVMEVDQIDLFEQKAWNKDARFHAIMERVRKLSANSNAQVIDLLSAEFGKENIRLSRYFYDIRNSDREIIGKLQKESEDALTRAREIIRNRIDQYGVAEPVITTQGSRRIIIELAGISDENRVRNLLKGTAKLEFKLLREPEVLLRVLDKLNSSLTAQSVVSALPAVADTAGVLPPASAAASKSAGPLYDVLTIMQNGNVYVPAESREFVVKLFQRSDIKALIPQDSELLLAAKPDQLQDGRNYYPVFLLRKTAELTGGVITEAKASFSAEGAQPEVLMEMNSEGTAKWARITGANIGKRVAIVLDGAVYSAPVVQSKIPNGNSVINGIESVEEAKDLEIVLKAGALPAPVRIIEERTVGPSLGADYIRAGMLSLLWGFLAVSVFMLLYYHTAGIAADMALVLNILVVLSVLAGFNASLSLPGIAGIVLTMGMAVDANVLIYERIREELADGKSIVSAVAAGYDKAFSSILDSHVTTLASAYLLYTFGIGPIQGFAVTLMIGTAASLFTAIVVTKEIFNFMLSKNMLSEKSFG</sequence>
<comment type="subcellular location">
    <subcellularLocation>
        <location evidence="9">Cell inner membrane</location>
        <topology evidence="9">Multi-pass membrane protein</topology>
    </subcellularLocation>
    <subcellularLocation>
        <location evidence="1">Cell membrane</location>
        <topology evidence="1">Multi-pass membrane protein</topology>
    </subcellularLocation>
</comment>
<evidence type="ECO:0000259" key="12">
    <source>
        <dbReference type="Pfam" id="PF22599"/>
    </source>
</evidence>
<feature type="transmembrane region" description="Helical" evidence="9">
    <location>
        <begin position="565"/>
        <end position="588"/>
    </location>
</feature>
<dbReference type="NCBIfam" id="TIGR01129">
    <property type="entry name" value="secD"/>
    <property type="match status" value="1"/>
</dbReference>
<feature type="domain" description="Protein export membrane protein SecD/SecF C-terminal" evidence="10">
    <location>
        <begin position="426"/>
        <end position="595"/>
    </location>
</feature>
<keyword evidence="2 9" id="KW-0813">Transport</keyword>
<evidence type="ECO:0000256" key="7">
    <source>
        <dbReference type="ARBA" id="ARBA00023010"/>
    </source>
</evidence>
<dbReference type="InterPro" id="IPR055344">
    <property type="entry name" value="SecD_SecF_C_bact"/>
</dbReference>
<evidence type="ECO:0000256" key="6">
    <source>
        <dbReference type="ARBA" id="ARBA00022989"/>
    </source>
</evidence>
<dbReference type="STRING" id="290315.Clim_0012"/>
<dbReference type="OrthoDB" id="9805019at2"/>
<evidence type="ECO:0000256" key="2">
    <source>
        <dbReference type="ARBA" id="ARBA00022448"/>
    </source>
</evidence>
<dbReference type="HOGENOM" id="CLU_007894_4_3_10"/>
<keyword evidence="5 9" id="KW-0653">Protein transport</keyword>
<dbReference type="FunFam" id="1.20.1640.10:FF:000004">
    <property type="entry name" value="Protein translocase subunit SecD"/>
    <property type="match status" value="1"/>
</dbReference>
<evidence type="ECO:0000256" key="1">
    <source>
        <dbReference type="ARBA" id="ARBA00004651"/>
    </source>
</evidence>
<dbReference type="Proteomes" id="UP000008841">
    <property type="component" value="Chromosome"/>
</dbReference>
<evidence type="ECO:0000259" key="10">
    <source>
        <dbReference type="Pfam" id="PF02355"/>
    </source>
</evidence>
<dbReference type="PANTHER" id="PTHR30081:SF1">
    <property type="entry name" value="PROTEIN TRANSLOCASE SUBUNIT SECD"/>
    <property type="match status" value="1"/>
</dbReference>
<dbReference type="eggNOG" id="COG0342">
    <property type="taxonomic scope" value="Bacteria"/>
</dbReference>
<dbReference type="AlphaFoldDB" id="B3EDP0"/>
<dbReference type="InterPro" id="IPR048634">
    <property type="entry name" value="SecD_SecF_C"/>
</dbReference>
<organism evidence="13 14">
    <name type="scientific">Chlorobium limicola (strain DSM 245 / NBRC 103803 / 6330)</name>
    <dbReference type="NCBI Taxonomy" id="290315"/>
    <lineage>
        <taxon>Bacteria</taxon>
        <taxon>Pseudomonadati</taxon>
        <taxon>Chlorobiota</taxon>
        <taxon>Chlorobiia</taxon>
        <taxon>Chlorobiales</taxon>
        <taxon>Chlorobiaceae</taxon>
        <taxon>Chlorobium/Pelodictyon group</taxon>
        <taxon>Chlorobium</taxon>
    </lineage>
</organism>
<comment type="similarity">
    <text evidence="9">Belongs to the SecD/SecF family. SecD subfamily.</text>
</comment>
<evidence type="ECO:0000256" key="3">
    <source>
        <dbReference type="ARBA" id="ARBA00022475"/>
    </source>
</evidence>
<dbReference type="SUPFAM" id="SSF82866">
    <property type="entry name" value="Multidrug efflux transporter AcrB transmembrane domain"/>
    <property type="match status" value="1"/>
</dbReference>
<dbReference type="Pfam" id="PF07549">
    <property type="entry name" value="Sec_GG"/>
    <property type="match status" value="1"/>
</dbReference>
<evidence type="ECO:0000256" key="5">
    <source>
        <dbReference type="ARBA" id="ARBA00022927"/>
    </source>
</evidence>
<keyword evidence="4 9" id="KW-0812">Transmembrane</keyword>
<keyword evidence="7 9" id="KW-0811">Translocation</keyword>
<proteinExistence type="inferred from homology"/>
<dbReference type="Gene3D" id="1.20.1640.10">
    <property type="entry name" value="Multidrug efflux transporter AcrB transmembrane domain"/>
    <property type="match status" value="1"/>
</dbReference>
<evidence type="ECO:0000259" key="11">
    <source>
        <dbReference type="Pfam" id="PF21760"/>
    </source>
</evidence>
<dbReference type="InterPro" id="IPR054384">
    <property type="entry name" value="SecDF_P1_head"/>
</dbReference>
<dbReference type="InterPro" id="IPR022646">
    <property type="entry name" value="SecD/SecF_CS"/>
</dbReference>
<dbReference type="InterPro" id="IPR005791">
    <property type="entry name" value="SecD"/>
</dbReference>
<feature type="transmembrane region" description="Helical" evidence="9">
    <location>
        <begin position="475"/>
        <end position="492"/>
    </location>
</feature>
<name>B3EDP0_CHLL2</name>
<accession>B3EDP0</accession>
<evidence type="ECO:0000313" key="14">
    <source>
        <dbReference type="Proteomes" id="UP000008841"/>
    </source>
</evidence>
<feature type="transmembrane region" description="Helical" evidence="9">
    <location>
        <begin position="441"/>
        <end position="463"/>
    </location>
</feature>
<comment type="caution">
    <text evidence="9">Lacks conserved residue(s) required for the propagation of feature annotation.</text>
</comment>
<evidence type="ECO:0000313" key="13">
    <source>
        <dbReference type="EMBL" id="ACD89120.1"/>
    </source>
</evidence>
<comment type="function">
    <text evidence="9">Part of the Sec protein translocase complex. Interacts with the SecYEG preprotein conducting channel. SecDF uses the proton motive force (PMF) to complete protein translocation after the ATP-dependent function of SecA.</text>
</comment>
<dbReference type="GO" id="GO:0015450">
    <property type="term" value="F:protein-transporting ATPase activity"/>
    <property type="evidence" value="ECO:0007669"/>
    <property type="project" value="InterPro"/>
</dbReference>
<dbReference type="KEGG" id="cli:Clim_0012"/>
<keyword evidence="8 9" id="KW-0472">Membrane</keyword>
<dbReference type="Pfam" id="PF02355">
    <property type="entry name" value="SecD_SecF_C"/>
    <property type="match status" value="1"/>
</dbReference>
<dbReference type="GO" id="GO:0006605">
    <property type="term" value="P:protein targeting"/>
    <property type="evidence" value="ECO:0007669"/>
    <property type="project" value="UniProtKB-UniRule"/>
</dbReference>
<dbReference type="InterPro" id="IPR048631">
    <property type="entry name" value="SecD_1st"/>
</dbReference>
<dbReference type="GO" id="GO:0065002">
    <property type="term" value="P:intracellular protein transmembrane transport"/>
    <property type="evidence" value="ECO:0007669"/>
    <property type="project" value="UniProtKB-UniRule"/>
</dbReference>
<dbReference type="GO" id="GO:0043952">
    <property type="term" value="P:protein transport by the Sec complex"/>
    <property type="evidence" value="ECO:0007669"/>
    <property type="project" value="UniProtKB-UniRule"/>
</dbReference>
<keyword evidence="6 9" id="KW-1133">Transmembrane helix</keyword>
<gene>
    <name evidence="9" type="primary">secD</name>
    <name evidence="13" type="ordered locus">Clim_0012</name>
</gene>
<dbReference type="GO" id="GO:0005886">
    <property type="term" value="C:plasma membrane"/>
    <property type="evidence" value="ECO:0007669"/>
    <property type="project" value="UniProtKB-SubCell"/>
</dbReference>